<keyword evidence="4" id="KW-1185">Reference proteome</keyword>
<evidence type="ECO:0000313" key="3">
    <source>
        <dbReference type="EMBL" id="CZT52189.1"/>
    </source>
</evidence>
<organism evidence="3 4">
    <name type="scientific">Rhynchosporium secalis</name>
    <name type="common">Barley scald fungus</name>
    <dbReference type="NCBI Taxonomy" id="38038"/>
    <lineage>
        <taxon>Eukaryota</taxon>
        <taxon>Fungi</taxon>
        <taxon>Dikarya</taxon>
        <taxon>Ascomycota</taxon>
        <taxon>Pezizomycotina</taxon>
        <taxon>Leotiomycetes</taxon>
        <taxon>Helotiales</taxon>
        <taxon>Ploettnerulaceae</taxon>
        <taxon>Rhynchosporium</taxon>
    </lineage>
</organism>
<sequence>MRIACLQFAPQVGDVDNNLNRADAVLSRANPQDLDLLVLPELAFTGYNFHSLADISPFLEPTTSGITSLWARTTALKYNCVVTAGYPEKVDLSPKWPASPEYYNSAITVNADGETIGNYRKSFLYCTDETWALEGPDGFYDGEIDGLGTVAMGICMDLNPYKFEAPWNTWEFANHVLLREVNLVVLSMAWMTREDSRSFSRSPKDPDMETLSYWLARLEPLIRNEGEDEIIAVFANRTGYEENATYAGTSAVLGIQGGEVKVYGILGRGEKELLVVDTSVGPKMQLVSNPPRSNTPPAFTMDVRSPTSSTSSTNVSVGSGQSKLSISTGHTSMDPAKLDSCSFSPISPADNSSPQTYFGRRPIPLDQPAPEQKPIKERKPTPIPKARSESAPPAERLPTPVPVPSVYTRPASPKSRNCSRTRSRGTDSQHSPPPVLSSMLGNILSDEDRIRESPLLDSMSMIGKGIDEAFIVDDPDEIMYIVDEGSPSFGSNVMYPLQNAAKLTRTDFIARHIENQPGESSDESLPVTIQARYEKLPPPPPDHPIPIGVALRPRVEEVVETETPSLSPAATSVVSSEGSDQNHLTAFQTAPVDDPPQESSSVATCETKNSLVFACAIASQFESSFTRNPLGPRSRHIVPRPLSTVW</sequence>
<feature type="domain" description="CN hydrolase" evidence="2">
    <location>
        <begin position="1"/>
        <end position="280"/>
    </location>
</feature>
<dbReference type="Proteomes" id="UP000177625">
    <property type="component" value="Unassembled WGS sequence"/>
</dbReference>
<accession>A0A1E1MT02</accession>
<protein>
    <submittedName>
        <fullName evidence="3">Related to amino-terminal amidase</fullName>
    </submittedName>
</protein>
<dbReference type="PROSITE" id="PS50263">
    <property type="entry name" value="CN_HYDROLASE"/>
    <property type="match status" value="1"/>
</dbReference>
<evidence type="ECO:0000313" key="4">
    <source>
        <dbReference type="Proteomes" id="UP000177625"/>
    </source>
</evidence>
<feature type="compositionally biased region" description="Low complexity" evidence="1">
    <location>
        <begin position="305"/>
        <end position="322"/>
    </location>
</feature>
<dbReference type="GO" id="GO:0008418">
    <property type="term" value="F:protein-N-terminal asparagine amidohydrolase activity"/>
    <property type="evidence" value="ECO:0007669"/>
    <property type="project" value="InterPro"/>
</dbReference>
<feature type="compositionally biased region" description="Polar residues" evidence="1">
    <location>
        <begin position="341"/>
        <end position="356"/>
    </location>
</feature>
<dbReference type="Gene3D" id="3.60.110.10">
    <property type="entry name" value="Carbon-nitrogen hydrolase"/>
    <property type="match status" value="1"/>
</dbReference>
<dbReference type="SUPFAM" id="SSF56317">
    <property type="entry name" value="Carbon-nitrogen hydrolase"/>
    <property type="match status" value="1"/>
</dbReference>
<dbReference type="InterPro" id="IPR036526">
    <property type="entry name" value="C-N_Hydrolase_sf"/>
</dbReference>
<dbReference type="EMBL" id="FJVC01000557">
    <property type="protein sequence ID" value="CZT52189.1"/>
    <property type="molecule type" value="Genomic_DNA"/>
</dbReference>
<dbReference type="GO" id="GO:0030163">
    <property type="term" value="P:protein catabolic process"/>
    <property type="evidence" value="ECO:0007669"/>
    <property type="project" value="TreeGrafter"/>
</dbReference>
<dbReference type="PANTHER" id="PTHR11750">
    <property type="entry name" value="PROTEIN N-TERMINAL AMIDASE"/>
    <property type="match status" value="1"/>
</dbReference>
<dbReference type="CDD" id="cd07566">
    <property type="entry name" value="ScNTA1_like"/>
    <property type="match status" value="1"/>
</dbReference>
<dbReference type="InterPro" id="IPR039703">
    <property type="entry name" value="Nta1"/>
</dbReference>
<dbReference type="InterPro" id="IPR003010">
    <property type="entry name" value="C-N_Hydrolase"/>
</dbReference>
<proteinExistence type="predicted"/>
<feature type="compositionally biased region" description="Polar residues" evidence="1">
    <location>
        <begin position="286"/>
        <end position="297"/>
    </location>
</feature>
<dbReference type="AlphaFoldDB" id="A0A1E1MT02"/>
<dbReference type="PANTHER" id="PTHR11750:SF26">
    <property type="entry name" value="PROTEIN N-TERMINAL AMIDASE"/>
    <property type="match status" value="1"/>
</dbReference>
<gene>
    <name evidence="3" type="ORF">RSE6_13459</name>
</gene>
<evidence type="ECO:0000256" key="1">
    <source>
        <dbReference type="SAM" id="MobiDB-lite"/>
    </source>
</evidence>
<dbReference type="GO" id="GO:0070773">
    <property type="term" value="F:protein-N-terminal glutamine amidohydrolase activity"/>
    <property type="evidence" value="ECO:0007669"/>
    <property type="project" value="InterPro"/>
</dbReference>
<reference evidence="4" key="1">
    <citation type="submission" date="2016-03" db="EMBL/GenBank/DDBJ databases">
        <authorList>
            <person name="Guldener U."/>
        </authorList>
    </citation>
    <scope>NUCLEOTIDE SEQUENCE [LARGE SCALE GENOMIC DNA]</scope>
</reference>
<feature type="region of interest" description="Disordered" evidence="1">
    <location>
        <begin position="283"/>
        <end position="440"/>
    </location>
</feature>
<dbReference type="Pfam" id="PF00795">
    <property type="entry name" value="CN_hydrolase"/>
    <property type="match status" value="1"/>
</dbReference>
<evidence type="ECO:0000259" key="2">
    <source>
        <dbReference type="PROSITE" id="PS50263"/>
    </source>
</evidence>
<name>A0A1E1MT02_RHYSE</name>